<gene>
    <name evidence="1" type="ORF">SCF082_LOCUS5516</name>
</gene>
<evidence type="ECO:0000313" key="1">
    <source>
        <dbReference type="EMBL" id="CAK8998164.1"/>
    </source>
</evidence>
<proteinExistence type="predicted"/>
<reference evidence="1 2" key="1">
    <citation type="submission" date="2024-02" db="EMBL/GenBank/DDBJ databases">
        <authorList>
            <person name="Chen Y."/>
            <person name="Shah S."/>
            <person name="Dougan E. K."/>
            <person name="Thang M."/>
            <person name="Chan C."/>
        </authorList>
    </citation>
    <scope>NUCLEOTIDE SEQUENCE [LARGE SCALE GENOMIC DNA]</scope>
</reference>
<organism evidence="1 2">
    <name type="scientific">Durusdinium trenchii</name>
    <dbReference type="NCBI Taxonomy" id="1381693"/>
    <lineage>
        <taxon>Eukaryota</taxon>
        <taxon>Sar</taxon>
        <taxon>Alveolata</taxon>
        <taxon>Dinophyceae</taxon>
        <taxon>Suessiales</taxon>
        <taxon>Symbiodiniaceae</taxon>
        <taxon>Durusdinium</taxon>
    </lineage>
</organism>
<dbReference type="EMBL" id="CAXAMM010003002">
    <property type="protein sequence ID" value="CAK8998164.1"/>
    <property type="molecule type" value="Genomic_DNA"/>
</dbReference>
<evidence type="ECO:0000313" key="2">
    <source>
        <dbReference type="Proteomes" id="UP001642464"/>
    </source>
</evidence>
<dbReference type="Proteomes" id="UP001642464">
    <property type="component" value="Unassembled WGS sequence"/>
</dbReference>
<sequence>MTVSFLAVLPGVHELNGVWMEAGRTNTQRLKFGKNCKPPGLKEDSWNAIRETRFEHTFMRPPALLTTIQTVNNEKGLPSNSRPWLTVAVQRVNVDSTRVALEMSETTPYGKVDQPERVGWIAIEQGIHTLLGSTGSATMVALKSKRVVEGVGNGPTTLRLRTALSASPLVVVSQSTRRPSKTDDGGWARAIASSRRTVDVAIDEDTSCDRERKHGTEQVSVAAFDRAGIF</sequence>
<protein>
    <submittedName>
        <fullName evidence="1">Uncharacterized protein</fullName>
    </submittedName>
</protein>
<keyword evidence="2" id="KW-1185">Reference proteome</keyword>
<comment type="caution">
    <text evidence="1">The sequence shown here is derived from an EMBL/GenBank/DDBJ whole genome shotgun (WGS) entry which is preliminary data.</text>
</comment>
<name>A0ABP0I9S9_9DINO</name>
<accession>A0ABP0I9S9</accession>